<dbReference type="InterPro" id="IPR050279">
    <property type="entry name" value="Plant_def-hormone_signal"/>
</dbReference>
<accession>A0ABQ7VVK6</accession>
<dbReference type="PANTHER" id="PTHR31213:SF55">
    <property type="entry name" value="STRESS-INDUCED PROTEIN SAM22"/>
    <property type="match status" value="1"/>
</dbReference>
<evidence type="ECO:0000259" key="2">
    <source>
        <dbReference type="SMART" id="SM01037"/>
    </source>
</evidence>
<dbReference type="PANTHER" id="PTHR31213">
    <property type="entry name" value="OS08G0374000 PROTEIN-RELATED"/>
    <property type="match status" value="1"/>
</dbReference>
<dbReference type="InterPro" id="IPR008598">
    <property type="entry name" value="Di19_Zn-bd"/>
</dbReference>
<proteinExistence type="inferred from homology"/>
<name>A0ABQ7VVK6_SOLTU</name>
<reference evidence="3 4" key="1">
    <citation type="journal article" date="2021" name="bioRxiv">
        <title>Chromosome-scale and haplotype-resolved genome assembly of a tetraploid potato cultivar.</title>
        <authorList>
            <person name="Sun H."/>
            <person name="Jiao W.-B."/>
            <person name="Krause K."/>
            <person name="Campoy J.A."/>
            <person name="Goel M."/>
            <person name="Folz-Donahue K."/>
            <person name="Kukat C."/>
            <person name="Huettel B."/>
            <person name="Schneeberger K."/>
        </authorList>
    </citation>
    <scope>NUCLEOTIDE SEQUENCE [LARGE SCALE GENOMIC DNA]</scope>
    <source>
        <strain evidence="3">SolTubOtavaFocal</strain>
        <tissue evidence="3">Leaves</tissue>
    </source>
</reference>
<dbReference type="Proteomes" id="UP000826656">
    <property type="component" value="Unassembled WGS sequence"/>
</dbReference>
<evidence type="ECO:0000313" key="3">
    <source>
        <dbReference type="EMBL" id="KAH0772534.1"/>
    </source>
</evidence>
<dbReference type="CDD" id="cd07816">
    <property type="entry name" value="Bet_v1-like"/>
    <property type="match status" value="1"/>
</dbReference>
<dbReference type="InterPro" id="IPR023393">
    <property type="entry name" value="START-like_dom_sf"/>
</dbReference>
<dbReference type="EMBL" id="JAIVGD010000005">
    <property type="protein sequence ID" value="KAH0772534.1"/>
    <property type="molecule type" value="Genomic_DNA"/>
</dbReference>
<sequence>MAIVSDFLGANRKRSSQICPVCAKRVGTNLVGHITQQHGNILKVQRKRRFRRGGPNSTLSIIRKELREGSLQSILRGSSHLVSSTSADPDPLISSFISTSASVDEPSEVQPLSSVDEALAACSTQESAVENLSDRNIQPTPLSEKDQVEKARKSKLFKASVLDADILIPKILPQAIKNVEILHGDGGVGTIKLITFGDGSQFKNMKQRVDGVDKENYTYNYTIIEGDALMDVLESISYNIKIEPYENGGSICKNTSTYHTKGDVQIKEEDIKAGKEKAIGLFKAIEAYLLANPDAY</sequence>
<evidence type="ECO:0000313" key="4">
    <source>
        <dbReference type="Proteomes" id="UP000826656"/>
    </source>
</evidence>
<dbReference type="InterPro" id="IPR000916">
    <property type="entry name" value="Bet_v_I/MLP"/>
</dbReference>
<dbReference type="PROSITE" id="PS00451">
    <property type="entry name" value="PATHOGENESIS_BETVI"/>
    <property type="match status" value="1"/>
</dbReference>
<dbReference type="Pfam" id="PF14571">
    <property type="entry name" value="Di19_C"/>
    <property type="match status" value="1"/>
</dbReference>
<dbReference type="InterPro" id="IPR027935">
    <property type="entry name" value="Di19_C"/>
</dbReference>
<dbReference type="SUPFAM" id="SSF55961">
    <property type="entry name" value="Bet v1-like"/>
    <property type="match status" value="1"/>
</dbReference>
<keyword evidence="4" id="KW-1185">Reference proteome</keyword>
<dbReference type="PRINTS" id="PR00634">
    <property type="entry name" value="BETALLERGEN"/>
</dbReference>
<evidence type="ECO:0000256" key="1">
    <source>
        <dbReference type="ARBA" id="ARBA00009744"/>
    </source>
</evidence>
<gene>
    <name evidence="3" type="ORF">KY290_009671</name>
</gene>
<dbReference type="SMART" id="SM01037">
    <property type="entry name" value="Bet_v_1"/>
    <property type="match status" value="1"/>
</dbReference>
<feature type="domain" description="Bet v I/Major latex protein" evidence="2">
    <location>
        <begin position="141"/>
        <end position="292"/>
    </location>
</feature>
<dbReference type="Pfam" id="PF05605">
    <property type="entry name" value="zf-Di19"/>
    <property type="match status" value="1"/>
</dbReference>
<comment type="caution">
    <text evidence="3">The sequence shown here is derived from an EMBL/GenBank/DDBJ whole genome shotgun (WGS) entry which is preliminary data.</text>
</comment>
<organism evidence="3 4">
    <name type="scientific">Solanum tuberosum</name>
    <name type="common">Potato</name>
    <dbReference type="NCBI Taxonomy" id="4113"/>
    <lineage>
        <taxon>Eukaryota</taxon>
        <taxon>Viridiplantae</taxon>
        <taxon>Streptophyta</taxon>
        <taxon>Embryophyta</taxon>
        <taxon>Tracheophyta</taxon>
        <taxon>Spermatophyta</taxon>
        <taxon>Magnoliopsida</taxon>
        <taxon>eudicotyledons</taxon>
        <taxon>Gunneridae</taxon>
        <taxon>Pentapetalae</taxon>
        <taxon>asterids</taxon>
        <taxon>lamiids</taxon>
        <taxon>Solanales</taxon>
        <taxon>Solanaceae</taxon>
        <taxon>Solanoideae</taxon>
        <taxon>Solaneae</taxon>
        <taxon>Solanum</taxon>
    </lineage>
</organism>
<dbReference type="Gene3D" id="3.30.530.20">
    <property type="match status" value="1"/>
</dbReference>
<dbReference type="InterPro" id="IPR024949">
    <property type="entry name" value="Bet_v_I_allergen"/>
</dbReference>
<comment type="similarity">
    <text evidence="1">Belongs to the BetVI family.</text>
</comment>
<protein>
    <recommendedName>
        <fullName evidence="2">Bet v I/Major latex protein domain-containing protein</fullName>
    </recommendedName>
</protein>